<name>A0A4C1VBI7_EUMVA</name>
<protein>
    <submittedName>
        <fullName evidence="1">Uncharacterized protein</fullName>
    </submittedName>
</protein>
<proteinExistence type="predicted"/>
<evidence type="ECO:0000313" key="1">
    <source>
        <dbReference type="EMBL" id="GBP34975.1"/>
    </source>
</evidence>
<keyword evidence="2" id="KW-1185">Reference proteome</keyword>
<dbReference type="AlphaFoldDB" id="A0A4C1VBI7"/>
<organism evidence="1 2">
    <name type="scientific">Eumeta variegata</name>
    <name type="common">Bagworm moth</name>
    <name type="synonym">Eumeta japonica</name>
    <dbReference type="NCBI Taxonomy" id="151549"/>
    <lineage>
        <taxon>Eukaryota</taxon>
        <taxon>Metazoa</taxon>
        <taxon>Ecdysozoa</taxon>
        <taxon>Arthropoda</taxon>
        <taxon>Hexapoda</taxon>
        <taxon>Insecta</taxon>
        <taxon>Pterygota</taxon>
        <taxon>Neoptera</taxon>
        <taxon>Endopterygota</taxon>
        <taxon>Lepidoptera</taxon>
        <taxon>Glossata</taxon>
        <taxon>Ditrysia</taxon>
        <taxon>Tineoidea</taxon>
        <taxon>Psychidae</taxon>
        <taxon>Oiketicinae</taxon>
        <taxon>Eumeta</taxon>
    </lineage>
</organism>
<gene>
    <name evidence="1" type="ORF">EVAR_28440_1</name>
</gene>
<comment type="caution">
    <text evidence="1">The sequence shown here is derived from an EMBL/GenBank/DDBJ whole genome shotgun (WGS) entry which is preliminary data.</text>
</comment>
<sequence>MDELTVECFLYADDRVILESSVCGLQEKSTYWVDGSATWSKLGSPPAIGDPGRKERLSIGLLVKQRTNERI</sequence>
<dbReference type="Proteomes" id="UP000299102">
    <property type="component" value="Unassembled WGS sequence"/>
</dbReference>
<reference evidence="1 2" key="1">
    <citation type="journal article" date="2019" name="Commun. Biol.">
        <title>The bagworm genome reveals a unique fibroin gene that provides high tensile strength.</title>
        <authorList>
            <person name="Kono N."/>
            <person name="Nakamura H."/>
            <person name="Ohtoshi R."/>
            <person name="Tomita M."/>
            <person name="Numata K."/>
            <person name="Arakawa K."/>
        </authorList>
    </citation>
    <scope>NUCLEOTIDE SEQUENCE [LARGE SCALE GENOMIC DNA]</scope>
</reference>
<dbReference type="EMBL" id="BGZK01000297">
    <property type="protein sequence ID" value="GBP34975.1"/>
    <property type="molecule type" value="Genomic_DNA"/>
</dbReference>
<dbReference type="OrthoDB" id="10014409at2759"/>
<evidence type="ECO:0000313" key="2">
    <source>
        <dbReference type="Proteomes" id="UP000299102"/>
    </source>
</evidence>
<accession>A0A4C1VBI7</accession>